<evidence type="ECO:0000313" key="1">
    <source>
        <dbReference type="EMBL" id="KIP07614.1"/>
    </source>
</evidence>
<gene>
    <name evidence="1" type="ORF">PHLGIDRAFT_35378</name>
</gene>
<proteinExistence type="predicted"/>
<dbReference type="OrthoDB" id="2964870at2759"/>
<dbReference type="EMBL" id="KN840494">
    <property type="protein sequence ID" value="KIP07614.1"/>
    <property type="molecule type" value="Genomic_DNA"/>
</dbReference>
<protein>
    <submittedName>
        <fullName evidence="1">Uncharacterized protein</fullName>
    </submittedName>
</protein>
<keyword evidence="2" id="KW-1185">Reference proteome</keyword>
<dbReference type="AlphaFoldDB" id="A0A0C3NR05"/>
<dbReference type="HOGENOM" id="CLU_1094302_0_0_1"/>
<reference evidence="1 2" key="1">
    <citation type="journal article" date="2014" name="PLoS Genet.">
        <title>Analysis of the Phlebiopsis gigantea genome, transcriptome and secretome provides insight into its pioneer colonization strategies of wood.</title>
        <authorList>
            <person name="Hori C."/>
            <person name="Ishida T."/>
            <person name="Igarashi K."/>
            <person name="Samejima M."/>
            <person name="Suzuki H."/>
            <person name="Master E."/>
            <person name="Ferreira P."/>
            <person name="Ruiz-Duenas F.J."/>
            <person name="Held B."/>
            <person name="Canessa P."/>
            <person name="Larrondo L.F."/>
            <person name="Schmoll M."/>
            <person name="Druzhinina I.S."/>
            <person name="Kubicek C.P."/>
            <person name="Gaskell J.A."/>
            <person name="Kersten P."/>
            <person name="St John F."/>
            <person name="Glasner J."/>
            <person name="Sabat G."/>
            <person name="Splinter BonDurant S."/>
            <person name="Syed K."/>
            <person name="Yadav J."/>
            <person name="Mgbeahuruike A.C."/>
            <person name="Kovalchuk A."/>
            <person name="Asiegbu F.O."/>
            <person name="Lackner G."/>
            <person name="Hoffmeister D."/>
            <person name="Rencoret J."/>
            <person name="Gutierrez A."/>
            <person name="Sun H."/>
            <person name="Lindquist E."/>
            <person name="Barry K."/>
            <person name="Riley R."/>
            <person name="Grigoriev I.V."/>
            <person name="Henrissat B."/>
            <person name="Kues U."/>
            <person name="Berka R.M."/>
            <person name="Martinez A.T."/>
            <person name="Covert S.F."/>
            <person name="Blanchette R.A."/>
            <person name="Cullen D."/>
        </authorList>
    </citation>
    <scope>NUCLEOTIDE SEQUENCE [LARGE SCALE GENOMIC DNA]</scope>
    <source>
        <strain evidence="1 2">11061_1 CR5-6</strain>
    </source>
</reference>
<accession>A0A0C3NR05</accession>
<sequence length="246" mass="27241">MPPIHKTTETFAEQIGDLVGKYKRYCTGNALFYWGDGASTGLRLEAPFLAKEFVDNVEFGHDPEGLLFYNNTAAFNIDQDVPWTCTMNSENPPAVRVDFGTSSDPNHFWASFITKDTDGAIEHLKNYAGNGTGKWTDNQLISTYARLEQYDDDSPAVLNLKLIGKKISWTMSLTSADDPVILGNFSFKKFSAIKAGTVATIDYNEDRVIFYDGDKQLLGVFFPSKPIKGSNPTQAVYGTIFDVPTA</sequence>
<evidence type="ECO:0000313" key="2">
    <source>
        <dbReference type="Proteomes" id="UP000053257"/>
    </source>
</evidence>
<dbReference type="Proteomes" id="UP000053257">
    <property type="component" value="Unassembled WGS sequence"/>
</dbReference>
<organism evidence="1 2">
    <name type="scientific">Phlebiopsis gigantea (strain 11061_1 CR5-6)</name>
    <name type="common">White-rot fungus</name>
    <name type="synonym">Peniophora gigantea</name>
    <dbReference type="NCBI Taxonomy" id="745531"/>
    <lineage>
        <taxon>Eukaryota</taxon>
        <taxon>Fungi</taxon>
        <taxon>Dikarya</taxon>
        <taxon>Basidiomycota</taxon>
        <taxon>Agaricomycotina</taxon>
        <taxon>Agaricomycetes</taxon>
        <taxon>Polyporales</taxon>
        <taxon>Phanerochaetaceae</taxon>
        <taxon>Phlebiopsis</taxon>
    </lineage>
</organism>
<name>A0A0C3NR05_PHLG1</name>